<dbReference type="InterPro" id="IPR009075">
    <property type="entry name" value="AcylCo_DH/oxidase_C"/>
</dbReference>
<dbReference type="Gene3D" id="1.20.140.10">
    <property type="entry name" value="Butyryl-CoA Dehydrogenase, subunit A, domain 3"/>
    <property type="match status" value="1"/>
</dbReference>
<dbReference type="Pfam" id="PF00441">
    <property type="entry name" value="Acyl-CoA_dh_1"/>
    <property type="match status" value="1"/>
</dbReference>
<dbReference type="PANTHER" id="PTHR43884">
    <property type="entry name" value="ACYL-COA DEHYDROGENASE"/>
    <property type="match status" value="1"/>
</dbReference>
<dbReference type="PROSITE" id="PS00073">
    <property type="entry name" value="ACYL_COA_DH_2"/>
    <property type="match status" value="1"/>
</dbReference>
<protein>
    <recommendedName>
        <fullName evidence="6">Acyl-CoA dehydrogenase/oxidase C-terminal domain-containing protein</fullName>
    </recommendedName>
</protein>
<comment type="similarity">
    <text evidence="2">Belongs to the acyl-CoA dehydrogenase family.</text>
</comment>
<dbReference type="InterPro" id="IPR036250">
    <property type="entry name" value="AcylCo_DH-like_C"/>
</dbReference>
<evidence type="ECO:0000256" key="4">
    <source>
        <dbReference type="ARBA" id="ARBA00022827"/>
    </source>
</evidence>
<comment type="cofactor">
    <cofactor evidence="1">
        <name>FAD</name>
        <dbReference type="ChEBI" id="CHEBI:57692"/>
    </cofactor>
</comment>
<organism evidence="7">
    <name type="scientific">marine sediment metagenome</name>
    <dbReference type="NCBI Taxonomy" id="412755"/>
    <lineage>
        <taxon>unclassified sequences</taxon>
        <taxon>metagenomes</taxon>
        <taxon>ecological metagenomes</taxon>
    </lineage>
</organism>
<dbReference type="SUPFAM" id="SSF47203">
    <property type="entry name" value="Acyl-CoA dehydrogenase C-terminal domain-like"/>
    <property type="match status" value="1"/>
</dbReference>
<proteinExistence type="inferred from homology"/>
<evidence type="ECO:0000256" key="2">
    <source>
        <dbReference type="ARBA" id="ARBA00009347"/>
    </source>
</evidence>
<dbReference type="GO" id="GO:0003995">
    <property type="term" value="F:acyl-CoA dehydrogenase activity"/>
    <property type="evidence" value="ECO:0007669"/>
    <property type="project" value="InterPro"/>
</dbReference>
<keyword evidence="3" id="KW-0285">Flavoprotein</keyword>
<accession>X0ZPM3</accession>
<dbReference type="PANTHER" id="PTHR43884:SF12">
    <property type="entry name" value="ISOVALERYL-COA DEHYDROGENASE, MITOCHONDRIAL-RELATED"/>
    <property type="match status" value="1"/>
</dbReference>
<sequence>MGFYQFMEFFNVTRIHVGAQGVGIAQGAMEKAITYAKNRKQFGQTLSSFQTIQFKIAEMATRIQAARNLIYEAAFKADAGKLDHKLTAMAKWFAGETGVRAAEEAVQIHGGYGYMGEYDVERFYRDAKVIEIYEGTKEIEKIIIARALLGR</sequence>
<name>X0ZPM3_9ZZZZ</name>
<evidence type="ECO:0000256" key="3">
    <source>
        <dbReference type="ARBA" id="ARBA00022630"/>
    </source>
</evidence>
<keyword evidence="4" id="KW-0274">FAD</keyword>
<comment type="caution">
    <text evidence="7">The sequence shown here is derived from an EMBL/GenBank/DDBJ whole genome shotgun (WGS) entry which is preliminary data.</text>
</comment>
<dbReference type="AlphaFoldDB" id="X0ZPM3"/>
<gene>
    <name evidence="7" type="ORF">S01H1_82486</name>
</gene>
<keyword evidence="5" id="KW-0560">Oxidoreductase</keyword>
<evidence type="ECO:0000313" key="7">
    <source>
        <dbReference type="EMBL" id="GAG50156.1"/>
    </source>
</evidence>
<evidence type="ECO:0000256" key="5">
    <source>
        <dbReference type="ARBA" id="ARBA00023002"/>
    </source>
</evidence>
<reference evidence="7" key="1">
    <citation type="journal article" date="2014" name="Front. Microbiol.">
        <title>High frequency of phylogenetically diverse reductive dehalogenase-homologous genes in deep subseafloor sedimentary metagenomes.</title>
        <authorList>
            <person name="Kawai M."/>
            <person name="Futagami T."/>
            <person name="Toyoda A."/>
            <person name="Takaki Y."/>
            <person name="Nishi S."/>
            <person name="Hori S."/>
            <person name="Arai W."/>
            <person name="Tsubouchi T."/>
            <person name="Morono Y."/>
            <person name="Uchiyama I."/>
            <person name="Ito T."/>
            <person name="Fujiyama A."/>
            <person name="Inagaki F."/>
            <person name="Takami H."/>
        </authorList>
    </citation>
    <scope>NUCLEOTIDE SEQUENCE</scope>
    <source>
        <strain evidence="7">Expedition CK06-06</strain>
    </source>
</reference>
<evidence type="ECO:0000259" key="6">
    <source>
        <dbReference type="Pfam" id="PF00441"/>
    </source>
</evidence>
<dbReference type="FunFam" id="1.20.140.10:FF:000001">
    <property type="entry name" value="Acyl-CoA dehydrogenase"/>
    <property type="match status" value="1"/>
</dbReference>
<evidence type="ECO:0000256" key="1">
    <source>
        <dbReference type="ARBA" id="ARBA00001974"/>
    </source>
</evidence>
<dbReference type="InterPro" id="IPR006089">
    <property type="entry name" value="Acyl-CoA_DH_CS"/>
</dbReference>
<feature type="domain" description="Acyl-CoA dehydrogenase/oxidase C-terminal" evidence="6">
    <location>
        <begin position="2"/>
        <end position="149"/>
    </location>
</feature>
<dbReference type="EMBL" id="BARS01055928">
    <property type="protein sequence ID" value="GAG50156.1"/>
    <property type="molecule type" value="Genomic_DNA"/>
</dbReference>